<keyword evidence="1 2" id="KW-0175">Coiled coil</keyword>
<dbReference type="Proteomes" id="UP000261600">
    <property type="component" value="Unplaced"/>
</dbReference>
<evidence type="ECO:0000259" key="4">
    <source>
        <dbReference type="Pfam" id="PF14915"/>
    </source>
</evidence>
<name>A0A3Q3IZZ4_MONAL</name>
<dbReference type="InterPro" id="IPR039497">
    <property type="entry name" value="CC144C-like_CC_dom"/>
</dbReference>
<feature type="coiled-coil region" evidence="2">
    <location>
        <begin position="239"/>
        <end position="339"/>
    </location>
</feature>
<dbReference type="Pfam" id="PF12001">
    <property type="entry name" value="DUF3496"/>
    <property type="match status" value="1"/>
</dbReference>
<accession>A0A3Q3IZZ4</accession>
<sequence>MENKVQEVTQQLTEKDILLEVLQKEKEQAAVVVKELETALQSRRELISHAKIYRDQLKSLSHSNEQLEQSKRQLEEEVRDLRYRMEKEQYRCDAEERAYKNIQRKLEHVNILQQSQEANDANARFLLEHKIFEMERKLGERQLRKTLEAETESTRTHLVEAIKEAERCLAAHKVTEKALHSEKVKHQHFIDKLTDEATSQRETISSLSQKLAAAGTRANSMENKVHQVTQQLTEKGLLLEVLQKEKEQAAVRVKELETALQSKRELISHAKICDQLKSLSHSKDQLEQSKRQLEEEVRVLRYCIESMQQYRCDAEERAYKNIQQKLEQVNILQQSQERKLGEARTTQQDILNQRDSTHTELERYRQLYTDEMHLRKSLAVKLERTESQLSKANFILVCEHNRSLITSSTANSSRVEDHLEHCASDNIEMEGVSDHCKSTKTCQEAHDHSG</sequence>
<evidence type="ECO:0000256" key="2">
    <source>
        <dbReference type="SAM" id="Coils"/>
    </source>
</evidence>
<reference evidence="5" key="2">
    <citation type="submission" date="2025-09" db="UniProtKB">
        <authorList>
            <consortium name="Ensembl"/>
        </authorList>
    </citation>
    <scope>IDENTIFICATION</scope>
</reference>
<dbReference type="Ensembl" id="ENSMALT00000011591.1">
    <property type="protein sequence ID" value="ENSMALP00000011349.1"/>
    <property type="gene ID" value="ENSMALG00000008066.1"/>
</dbReference>
<dbReference type="STRING" id="43700.ENSMALP00000011349"/>
<reference evidence="5" key="1">
    <citation type="submission" date="2025-08" db="UniProtKB">
        <authorList>
            <consortium name="Ensembl"/>
        </authorList>
    </citation>
    <scope>IDENTIFICATION</scope>
</reference>
<dbReference type="Pfam" id="PF14915">
    <property type="entry name" value="CCDC144C"/>
    <property type="match status" value="1"/>
</dbReference>
<evidence type="ECO:0000259" key="3">
    <source>
        <dbReference type="Pfam" id="PF12001"/>
    </source>
</evidence>
<feature type="coiled-coil region" evidence="2">
    <location>
        <begin position="5"/>
        <end position="105"/>
    </location>
</feature>
<proteinExistence type="predicted"/>
<evidence type="ECO:0000256" key="1">
    <source>
        <dbReference type="ARBA" id="ARBA00023054"/>
    </source>
</evidence>
<feature type="domain" description="DUF3496" evidence="3">
    <location>
        <begin position="353"/>
        <end position="412"/>
    </location>
</feature>
<evidence type="ECO:0000313" key="6">
    <source>
        <dbReference type="Proteomes" id="UP000261600"/>
    </source>
</evidence>
<feature type="domain" description="CCDC144C-like coiled-coil" evidence="4">
    <location>
        <begin position="140"/>
        <end position="334"/>
    </location>
</feature>
<organism evidence="5 6">
    <name type="scientific">Monopterus albus</name>
    <name type="common">Swamp eel</name>
    <dbReference type="NCBI Taxonomy" id="43700"/>
    <lineage>
        <taxon>Eukaryota</taxon>
        <taxon>Metazoa</taxon>
        <taxon>Chordata</taxon>
        <taxon>Craniata</taxon>
        <taxon>Vertebrata</taxon>
        <taxon>Euteleostomi</taxon>
        <taxon>Actinopterygii</taxon>
        <taxon>Neopterygii</taxon>
        <taxon>Teleostei</taxon>
        <taxon>Neoteleostei</taxon>
        <taxon>Acanthomorphata</taxon>
        <taxon>Anabantaria</taxon>
        <taxon>Synbranchiformes</taxon>
        <taxon>Synbranchidae</taxon>
        <taxon>Monopterus</taxon>
    </lineage>
</organism>
<protein>
    <submittedName>
        <fullName evidence="5">Uncharacterized protein</fullName>
    </submittedName>
</protein>
<dbReference type="InterPro" id="IPR021885">
    <property type="entry name" value="DUF3496"/>
</dbReference>
<evidence type="ECO:0000313" key="5">
    <source>
        <dbReference type="Ensembl" id="ENSMALP00000011349.1"/>
    </source>
</evidence>
<dbReference type="AlphaFoldDB" id="A0A3Q3IZZ4"/>
<keyword evidence="6" id="KW-1185">Reference proteome</keyword>